<proteinExistence type="predicted"/>
<evidence type="ECO:0000313" key="1">
    <source>
        <dbReference type="EMBL" id="CAL1606841.1"/>
    </source>
</evidence>
<dbReference type="AlphaFoldDB" id="A0AAV2M0M7"/>
<dbReference type="EMBL" id="OZ035827">
    <property type="protein sequence ID" value="CAL1606841.1"/>
    <property type="molecule type" value="Genomic_DNA"/>
</dbReference>
<keyword evidence="2" id="KW-1185">Reference proteome</keyword>
<dbReference type="Proteomes" id="UP001497482">
    <property type="component" value="Chromosome 5"/>
</dbReference>
<reference evidence="1 2" key="1">
    <citation type="submission" date="2024-04" db="EMBL/GenBank/DDBJ databases">
        <authorList>
            <person name="Waldvogel A.-M."/>
            <person name="Schoenle A."/>
        </authorList>
    </citation>
    <scope>NUCLEOTIDE SEQUENCE [LARGE SCALE GENOMIC DNA]</scope>
</reference>
<protein>
    <submittedName>
        <fullName evidence="1">Uncharacterized protein</fullName>
    </submittedName>
</protein>
<name>A0AAV2M0M7_KNICA</name>
<organism evidence="1 2">
    <name type="scientific">Knipowitschia caucasica</name>
    <name type="common">Caucasian dwarf goby</name>
    <name type="synonym">Pomatoschistus caucasicus</name>
    <dbReference type="NCBI Taxonomy" id="637954"/>
    <lineage>
        <taxon>Eukaryota</taxon>
        <taxon>Metazoa</taxon>
        <taxon>Chordata</taxon>
        <taxon>Craniata</taxon>
        <taxon>Vertebrata</taxon>
        <taxon>Euteleostomi</taxon>
        <taxon>Actinopterygii</taxon>
        <taxon>Neopterygii</taxon>
        <taxon>Teleostei</taxon>
        <taxon>Neoteleostei</taxon>
        <taxon>Acanthomorphata</taxon>
        <taxon>Gobiaria</taxon>
        <taxon>Gobiiformes</taxon>
        <taxon>Gobioidei</taxon>
        <taxon>Gobiidae</taxon>
        <taxon>Gobiinae</taxon>
        <taxon>Knipowitschia</taxon>
    </lineage>
</organism>
<accession>A0AAV2M0M7</accession>
<gene>
    <name evidence="1" type="ORF">KC01_LOCUS33954</name>
</gene>
<sequence>MGVKWLVPPCPMGAVLMTIRAVPDSPRWDLQAAGDYNPMHSHISWRSSSAPPASPVNTINDFWHSEVLQSGLLSGTWLPSSPRGKSPDTRSKVLRLKPVLTGASSVSAETLWERSGAGRSPVNFVSAGSYIMDTFNIQVCLLPSPVPSGHYMHWTGQSRTNLTLGPDLKASGQQLFTQT</sequence>
<evidence type="ECO:0000313" key="2">
    <source>
        <dbReference type="Proteomes" id="UP001497482"/>
    </source>
</evidence>